<evidence type="ECO:0000313" key="5">
    <source>
        <dbReference type="EMBL" id="AWB32695.1"/>
    </source>
</evidence>
<dbReference type="NCBIfam" id="TIGR00254">
    <property type="entry name" value="GGDEF"/>
    <property type="match status" value="1"/>
</dbReference>
<sequence>MSDKHLHASEEEQLLRDIQALLADSQHSDNPLYPFLSQLFSLNERQRERLYRLVRISDGYHGISRDRNLTLVQQYDWQLRRLEKLARISDRYQNSLREMTEALRDASLQDPLTELGNRRFLMNQLKEETKRANCKGTSYVLGVLDVDRFKEVNDRYGHEAGDKVLREIAFAIRDALREQDLCGRWGGEEFLIILPETSIESAVPVFGRVSQGIKQIQVDFLEKLVSASIGLTSYQPGESYSSTLNRADTALLQAKSAGRDQIKTL</sequence>
<dbReference type="Gene3D" id="3.30.70.270">
    <property type="match status" value="1"/>
</dbReference>
<dbReference type="AlphaFoldDB" id="A0A2R4XFX9"/>
<dbReference type="SUPFAM" id="SSF55073">
    <property type="entry name" value="Nucleotide cyclase"/>
    <property type="match status" value="1"/>
</dbReference>
<feature type="domain" description="GGDEF" evidence="4">
    <location>
        <begin position="137"/>
        <end position="265"/>
    </location>
</feature>
<dbReference type="GO" id="GO:0005886">
    <property type="term" value="C:plasma membrane"/>
    <property type="evidence" value="ECO:0007669"/>
    <property type="project" value="TreeGrafter"/>
</dbReference>
<dbReference type="CDD" id="cd01949">
    <property type="entry name" value="GGDEF"/>
    <property type="match status" value="1"/>
</dbReference>
<dbReference type="EC" id="2.7.7.65" evidence="1"/>
<dbReference type="PROSITE" id="PS50887">
    <property type="entry name" value="GGDEF"/>
    <property type="match status" value="1"/>
</dbReference>
<dbReference type="PANTHER" id="PTHR45138">
    <property type="entry name" value="REGULATORY COMPONENTS OF SENSORY TRANSDUCTION SYSTEM"/>
    <property type="match status" value="1"/>
</dbReference>
<organism evidence="5 6">
    <name type="scientific">Orrella marina</name>
    <dbReference type="NCBI Taxonomy" id="2163011"/>
    <lineage>
        <taxon>Bacteria</taxon>
        <taxon>Pseudomonadati</taxon>
        <taxon>Pseudomonadota</taxon>
        <taxon>Betaproteobacteria</taxon>
        <taxon>Burkholderiales</taxon>
        <taxon>Alcaligenaceae</taxon>
        <taxon>Orrella</taxon>
    </lineage>
</organism>
<dbReference type="PANTHER" id="PTHR45138:SF9">
    <property type="entry name" value="DIGUANYLATE CYCLASE DGCM-RELATED"/>
    <property type="match status" value="1"/>
</dbReference>
<dbReference type="InterPro" id="IPR043128">
    <property type="entry name" value="Rev_trsase/Diguanyl_cyclase"/>
</dbReference>
<gene>
    <name evidence="5" type="ORF">DBV39_02050</name>
</gene>
<dbReference type="GO" id="GO:1902201">
    <property type="term" value="P:negative regulation of bacterial-type flagellum-dependent cell motility"/>
    <property type="evidence" value="ECO:0007669"/>
    <property type="project" value="TreeGrafter"/>
</dbReference>
<proteinExistence type="predicted"/>
<dbReference type="InterPro" id="IPR029787">
    <property type="entry name" value="Nucleotide_cyclase"/>
</dbReference>
<comment type="catalytic activity">
    <reaction evidence="2">
        <text>2 GTP = 3',3'-c-di-GMP + 2 diphosphate</text>
        <dbReference type="Rhea" id="RHEA:24898"/>
        <dbReference type="ChEBI" id="CHEBI:33019"/>
        <dbReference type="ChEBI" id="CHEBI:37565"/>
        <dbReference type="ChEBI" id="CHEBI:58805"/>
        <dbReference type="EC" id="2.7.7.65"/>
    </reaction>
</comment>
<dbReference type="NCBIfam" id="NF038266">
    <property type="entry name" value="diguan_SiaD"/>
    <property type="match status" value="1"/>
</dbReference>
<evidence type="ECO:0000259" key="4">
    <source>
        <dbReference type="PROSITE" id="PS50887"/>
    </source>
</evidence>
<evidence type="ECO:0000256" key="1">
    <source>
        <dbReference type="ARBA" id="ARBA00012528"/>
    </source>
</evidence>
<dbReference type="InterPro" id="IPR000160">
    <property type="entry name" value="GGDEF_dom"/>
</dbReference>
<evidence type="ECO:0000256" key="3">
    <source>
        <dbReference type="SAM" id="Coils"/>
    </source>
</evidence>
<dbReference type="OrthoDB" id="9813903at2"/>
<dbReference type="Proteomes" id="UP000244571">
    <property type="component" value="Chromosome"/>
</dbReference>
<accession>A0A2R4XFX9</accession>
<dbReference type="InterPro" id="IPR050469">
    <property type="entry name" value="Diguanylate_Cyclase"/>
</dbReference>
<dbReference type="GO" id="GO:0043709">
    <property type="term" value="P:cell adhesion involved in single-species biofilm formation"/>
    <property type="evidence" value="ECO:0007669"/>
    <property type="project" value="TreeGrafter"/>
</dbReference>
<dbReference type="SMART" id="SM00267">
    <property type="entry name" value="GGDEF"/>
    <property type="match status" value="1"/>
</dbReference>
<dbReference type="KEGG" id="boz:DBV39_02050"/>
<dbReference type="FunFam" id="3.30.70.270:FF:000001">
    <property type="entry name" value="Diguanylate cyclase domain protein"/>
    <property type="match status" value="1"/>
</dbReference>
<evidence type="ECO:0000256" key="2">
    <source>
        <dbReference type="ARBA" id="ARBA00034247"/>
    </source>
</evidence>
<keyword evidence="3" id="KW-0175">Coiled coil</keyword>
<dbReference type="GO" id="GO:0052621">
    <property type="term" value="F:diguanylate cyclase activity"/>
    <property type="evidence" value="ECO:0007669"/>
    <property type="project" value="UniProtKB-EC"/>
</dbReference>
<reference evidence="5 6" key="1">
    <citation type="submission" date="2018-04" db="EMBL/GenBank/DDBJ databases">
        <title>Bordetella sp. HZ20 isolated from seawater.</title>
        <authorList>
            <person name="Sun C."/>
        </authorList>
    </citation>
    <scope>NUCLEOTIDE SEQUENCE [LARGE SCALE GENOMIC DNA]</scope>
    <source>
        <strain evidence="5 6">HZ20</strain>
    </source>
</reference>
<keyword evidence="6" id="KW-1185">Reference proteome</keyword>
<evidence type="ECO:0000313" key="6">
    <source>
        <dbReference type="Proteomes" id="UP000244571"/>
    </source>
</evidence>
<dbReference type="Pfam" id="PF00990">
    <property type="entry name" value="GGDEF"/>
    <property type="match status" value="1"/>
</dbReference>
<protein>
    <recommendedName>
        <fullName evidence="1">diguanylate cyclase</fullName>
        <ecNumber evidence="1">2.7.7.65</ecNumber>
    </recommendedName>
</protein>
<feature type="coiled-coil region" evidence="3">
    <location>
        <begin position="82"/>
        <end position="109"/>
    </location>
</feature>
<dbReference type="EMBL" id="CP028901">
    <property type="protein sequence ID" value="AWB32695.1"/>
    <property type="molecule type" value="Genomic_DNA"/>
</dbReference>
<name>A0A2R4XFX9_9BURK</name>